<organism evidence="1 2">
    <name type="scientific">Xanthocytophaga agilis</name>
    <dbReference type="NCBI Taxonomy" id="3048010"/>
    <lineage>
        <taxon>Bacteria</taxon>
        <taxon>Pseudomonadati</taxon>
        <taxon>Bacteroidota</taxon>
        <taxon>Cytophagia</taxon>
        <taxon>Cytophagales</taxon>
        <taxon>Rhodocytophagaceae</taxon>
        <taxon>Xanthocytophaga</taxon>
    </lineage>
</organism>
<dbReference type="Pfam" id="PF15587">
    <property type="entry name" value="Imm9"/>
    <property type="match status" value="1"/>
</dbReference>
<protein>
    <submittedName>
        <fullName evidence="1">Imm9 family immunity protein</fullName>
    </submittedName>
</protein>
<sequence>MKIKLTNTTTIINLSHNLDTIKVREHFKQYLENISQMIKDEKLMDWELEIWCNYTKSDNIKVFKSTKPYIQDKRKEIFIHIPIPPKEVIEWGIEQSQFTTVVHPEGIEKYYTGVDVDFYESKSLLEHAVSCIEKGILFAFSDGITIAGTKVKIKNINSPT</sequence>
<proteinExistence type="predicted"/>
<dbReference type="EMBL" id="JASJOU010000004">
    <property type="protein sequence ID" value="MDJ1502077.1"/>
    <property type="molecule type" value="Genomic_DNA"/>
</dbReference>
<dbReference type="Proteomes" id="UP001232063">
    <property type="component" value="Unassembled WGS sequence"/>
</dbReference>
<name>A0AAE3R5P2_9BACT</name>
<comment type="caution">
    <text evidence="1">The sequence shown here is derived from an EMBL/GenBank/DDBJ whole genome shotgun (WGS) entry which is preliminary data.</text>
</comment>
<accession>A0AAE3R5P2</accession>
<dbReference type="RefSeq" id="WP_314511904.1">
    <property type="nucleotide sequence ID" value="NZ_JASJOU010000004.1"/>
</dbReference>
<evidence type="ECO:0000313" key="1">
    <source>
        <dbReference type="EMBL" id="MDJ1502077.1"/>
    </source>
</evidence>
<keyword evidence="2" id="KW-1185">Reference proteome</keyword>
<dbReference type="InterPro" id="IPR028963">
    <property type="entry name" value="Imm9"/>
</dbReference>
<gene>
    <name evidence="1" type="primary">imm9</name>
    <name evidence="1" type="ORF">QNI22_15530</name>
</gene>
<evidence type="ECO:0000313" key="2">
    <source>
        <dbReference type="Proteomes" id="UP001232063"/>
    </source>
</evidence>
<dbReference type="AlphaFoldDB" id="A0AAE3R5P2"/>
<reference evidence="1" key="1">
    <citation type="submission" date="2023-05" db="EMBL/GenBank/DDBJ databases">
        <authorList>
            <person name="Zhang X."/>
        </authorList>
    </citation>
    <scope>NUCLEOTIDE SEQUENCE</scope>
    <source>
        <strain evidence="1">BD1B2-1</strain>
    </source>
</reference>